<protein>
    <recommendedName>
        <fullName evidence="7">USP domain-containing protein</fullName>
    </recommendedName>
</protein>
<dbReference type="FunCoup" id="A0A2T3B619">
    <property type="interactions" value="138"/>
</dbReference>
<feature type="compositionally biased region" description="Polar residues" evidence="2">
    <location>
        <begin position="664"/>
        <end position="676"/>
    </location>
</feature>
<feature type="region of interest" description="Disordered" evidence="2">
    <location>
        <begin position="568"/>
        <end position="644"/>
    </location>
</feature>
<dbReference type="OrthoDB" id="292964at2759"/>
<evidence type="ECO:0000256" key="2">
    <source>
        <dbReference type="SAM" id="MobiDB-lite"/>
    </source>
</evidence>
<dbReference type="GO" id="GO:0004843">
    <property type="term" value="F:cysteine-type deubiquitinase activity"/>
    <property type="evidence" value="ECO:0007669"/>
    <property type="project" value="InterPro"/>
</dbReference>
<evidence type="ECO:0000313" key="5">
    <source>
        <dbReference type="EMBL" id="PSS22188.1"/>
    </source>
</evidence>
<name>A0A2T3B619_AMORE</name>
<sequence length="1115" mass="123313">MSPAASNGPPHSRSTSVVNVGGPISTETGTKPNGNGIATAKGSSRVLPHLDDLISARPNVDINRPLRKILQDGELSAKQADTYMDFQRLDLAIQEYIKAKVLATEIIPRHKDYPSLQAERGELHRAYTGLMKRIQAQSAKVDTIIEVIKENNARSGVQPQQRAEPDEQVSGERVKGHARAQSLQSPALNGTSRISANGYGHSEHSNGIFETSALVPTSANGSPVRKKPPVQPKPQALHGKSLHPGGDGTALKSPQMDLEARFARLRSPNSTPGQDPRIRTQPISVPESPRASRQPIATTKSSSTIRPSGPREMPSAPTSALRPSRVSIDVQIPGMPRPPDAIYSPDRNTESLVALNLPTSVPRSSSYLGISSQTSAPPISTVGPTPSITDARKDYFSLPVDADSPGSSHNISKGQDPVVAEVTAVSAEGLMKYLGMGSQALRLLVVDLRSREEFDAGHIMAQSVICVEPVSLRKGMSAEELGESIVLSPDTEQKLYEQRHEFDLIVFYDQSSSSINQTHQIHESSNHLQYFAEAIFDYGYSKRPKQRPMLLLGGLDAWVDLMGPGSLQTSSTGVLSSTGIRRKPLKPARPLGRVPMARKDQALARKPQESRPLSREEENQWAETLREDTHVKNPGAENSESDEFSYVRTTEDFFRRYPELPSVQESMVSTRPSTSMNKHHNESANAMPGPPARPAPALPRQRSSGISERGPSATYSMSSGTGPETITSTPVPPGLTGLDTTGVSCYANAVLQCLSATKPFRDFLISYNYPTYPLPPRKGAEISDPPQLLTRNLKKVFGFLWCGQYEWITPKTFWGYVNALHAKTLPPMTDKGNAFCGPNLQHDSQEFLGYIFDLMIDELNFYRNQTPYSEIHYTDAELDARNKLPALQAAHEQWQLFQSTDNSMVSDIFGGLETNENTCQMCGYVSKRWSLFQILNIPFPPSCHGYNPLDTIKLERLFEHRYNRKEVLEDVECQGCKRKGKVIRIDKICFLPDYLVINLPRFDADVLSKVKTRVLFSEMDIDITRFWLPDVGQSTVPNVGRGLQPPFRYDCYAAVAHMGSDIKSGHYLAFARSPDKPSSGAGSWHCFSDKKVRKTTWEQIQDQHLTILFLKRRKT</sequence>
<dbReference type="EMBL" id="KZ679009">
    <property type="protein sequence ID" value="PSS22188.1"/>
    <property type="molecule type" value="Genomic_DNA"/>
</dbReference>
<dbReference type="GO" id="GO:0016579">
    <property type="term" value="P:protein deubiquitination"/>
    <property type="evidence" value="ECO:0007669"/>
    <property type="project" value="InterPro"/>
</dbReference>
<dbReference type="InterPro" id="IPR036873">
    <property type="entry name" value="Rhodanese-like_dom_sf"/>
</dbReference>
<accession>A0A2T3B619</accession>
<proteinExistence type="inferred from homology"/>
<dbReference type="InParanoid" id="A0A2T3B619"/>
<dbReference type="SMART" id="SM00450">
    <property type="entry name" value="RHOD"/>
    <property type="match status" value="1"/>
</dbReference>
<dbReference type="InterPro" id="IPR038765">
    <property type="entry name" value="Papain-like_cys_pep_sf"/>
</dbReference>
<evidence type="ECO:0008006" key="7">
    <source>
        <dbReference type="Google" id="ProtNLM"/>
    </source>
</evidence>
<feature type="region of interest" description="Disordered" evidence="2">
    <location>
        <begin position="152"/>
        <end position="252"/>
    </location>
</feature>
<dbReference type="InterPro" id="IPR050185">
    <property type="entry name" value="Ub_carboxyl-term_hydrolase"/>
</dbReference>
<dbReference type="CDD" id="cd02257">
    <property type="entry name" value="Peptidase_C19"/>
    <property type="match status" value="1"/>
</dbReference>
<evidence type="ECO:0000256" key="1">
    <source>
        <dbReference type="ARBA" id="ARBA00009085"/>
    </source>
</evidence>
<gene>
    <name evidence="5" type="ORF">M430DRAFT_57541</name>
</gene>
<feature type="region of interest" description="Disordered" evidence="2">
    <location>
        <begin position="265"/>
        <end position="322"/>
    </location>
</feature>
<reference evidence="5 6" key="1">
    <citation type="journal article" date="2018" name="New Phytol.">
        <title>Comparative genomics and transcriptomics depict ericoid mycorrhizal fungi as versatile saprotrophs and plant mutualists.</title>
        <authorList>
            <person name="Martino E."/>
            <person name="Morin E."/>
            <person name="Grelet G.A."/>
            <person name="Kuo A."/>
            <person name="Kohler A."/>
            <person name="Daghino S."/>
            <person name="Barry K.W."/>
            <person name="Cichocki N."/>
            <person name="Clum A."/>
            <person name="Dockter R.B."/>
            <person name="Hainaut M."/>
            <person name="Kuo R.C."/>
            <person name="LaButti K."/>
            <person name="Lindahl B.D."/>
            <person name="Lindquist E.A."/>
            <person name="Lipzen A."/>
            <person name="Khouja H.R."/>
            <person name="Magnuson J."/>
            <person name="Murat C."/>
            <person name="Ohm R.A."/>
            <person name="Singer S.W."/>
            <person name="Spatafora J.W."/>
            <person name="Wang M."/>
            <person name="Veneault-Fourrey C."/>
            <person name="Henrissat B."/>
            <person name="Grigoriev I.V."/>
            <person name="Martin F.M."/>
            <person name="Perotto S."/>
        </authorList>
    </citation>
    <scope>NUCLEOTIDE SEQUENCE [LARGE SCALE GENOMIC DNA]</scope>
    <source>
        <strain evidence="5 6">ATCC 22711</strain>
    </source>
</reference>
<dbReference type="InterPro" id="IPR028889">
    <property type="entry name" value="USP"/>
</dbReference>
<dbReference type="AlphaFoldDB" id="A0A2T3B619"/>
<keyword evidence="6" id="KW-1185">Reference proteome</keyword>
<feature type="domain" description="USP" evidence="4">
    <location>
        <begin position="736"/>
        <end position="1113"/>
    </location>
</feature>
<dbReference type="Gene3D" id="3.40.250.10">
    <property type="entry name" value="Rhodanese-like domain"/>
    <property type="match status" value="1"/>
</dbReference>
<feature type="region of interest" description="Disordered" evidence="2">
    <location>
        <begin position="1"/>
        <end position="36"/>
    </location>
</feature>
<feature type="domain" description="Rhodanese" evidence="3">
    <location>
        <begin position="442"/>
        <end position="567"/>
    </location>
</feature>
<evidence type="ECO:0000259" key="4">
    <source>
        <dbReference type="PROSITE" id="PS50235"/>
    </source>
</evidence>
<dbReference type="STRING" id="857342.A0A2T3B619"/>
<dbReference type="PANTHER" id="PTHR21646">
    <property type="entry name" value="UBIQUITIN CARBOXYL-TERMINAL HYDROLASE"/>
    <property type="match status" value="1"/>
</dbReference>
<feature type="region of interest" description="Disordered" evidence="2">
    <location>
        <begin position="664"/>
        <end position="734"/>
    </location>
</feature>
<dbReference type="Pfam" id="PF00443">
    <property type="entry name" value="UCH"/>
    <property type="match status" value="1"/>
</dbReference>
<comment type="similarity">
    <text evidence="1">Belongs to the peptidase C19 family.</text>
</comment>
<dbReference type="InterPro" id="IPR001394">
    <property type="entry name" value="Peptidase_C19_UCH"/>
</dbReference>
<feature type="compositionally biased region" description="Polar residues" evidence="2">
    <location>
        <begin position="713"/>
        <end position="729"/>
    </location>
</feature>
<feature type="compositionally biased region" description="Basic and acidic residues" evidence="2">
    <location>
        <begin position="597"/>
        <end position="631"/>
    </location>
</feature>
<feature type="compositionally biased region" description="Polar residues" evidence="2">
    <location>
        <begin position="295"/>
        <end position="306"/>
    </location>
</feature>
<dbReference type="GeneID" id="36576756"/>
<dbReference type="PROSITE" id="PS50235">
    <property type="entry name" value="USP_3"/>
    <property type="match status" value="1"/>
</dbReference>
<evidence type="ECO:0000313" key="6">
    <source>
        <dbReference type="Proteomes" id="UP000241818"/>
    </source>
</evidence>
<dbReference type="SUPFAM" id="SSF54001">
    <property type="entry name" value="Cysteine proteinases"/>
    <property type="match status" value="1"/>
</dbReference>
<feature type="compositionally biased region" description="Polar residues" evidence="2">
    <location>
        <begin position="181"/>
        <end position="195"/>
    </location>
</feature>
<dbReference type="RefSeq" id="XP_024722343.1">
    <property type="nucleotide sequence ID" value="XM_024868675.1"/>
</dbReference>
<dbReference type="Gene3D" id="3.90.70.10">
    <property type="entry name" value="Cysteine proteinases"/>
    <property type="match status" value="1"/>
</dbReference>
<dbReference type="Pfam" id="PF00581">
    <property type="entry name" value="Rhodanese"/>
    <property type="match status" value="1"/>
</dbReference>
<dbReference type="InterPro" id="IPR001763">
    <property type="entry name" value="Rhodanese-like_dom"/>
</dbReference>
<dbReference type="PROSITE" id="PS50206">
    <property type="entry name" value="RHODANESE_3"/>
    <property type="match status" value="1"/>
</dbReference>
<organism evidence="5 6">
    <name type="scientific">Amorphotheca resinae ATCC 22711</name>
    <dbReference type="NCBI Taxonomy" id="857342"/>
    <lineage>
        <taxon>Eukaryota</taxon>
        <taxon>Fungi</taxon>
        <taxon>Dikarya</taxon>
        <taxon>Ascomycota</taxon>
        <taxon>Pezizomycotina</taxon>
        <taxon>Leotiomycetes</taxon>
        <taxon>Helotiales</taxon>
        <taxon>Amorphothecaceae</taxon>
        <taxon>Amorphotheca</taxon>
    </lineage>
</organism>
<feature type="compositionally biased region" description="Polar residues" evidence="2">
    <location>
        <begin position="568"/>
        <end position="579"/>
    </location>
</feature>
<dbReference type="SUPFAM" id="SSF52821">
    <property type="entry name" value="Rhodanese/Cell cycle control phosphatase"/>
    <property type="match status" value="1"/>
</dbReference>
<feature type="compositionally biased region" description="Pro residues" evidence="2">
    <location>
        <begin position="688"/>
        <end position="697"/>
    </location>
</feature>
<evidence type="ECO:0000259" key="3">
    <source>
        <dbReference type="PROSITE" id="PS50206"/>
    </source>
</evidence>
<dbReference type="Proteomes" id="UP000241818">
    <property type="component" value="Unassembled WGS sequence"/>
</dbReference>